<dbReference type="PANTHER" id="PTHR34874:SF1">
    <property type="entry name" value="PROTEIN YCHN"/>
    <property type="match status" value="1"/>
</dbReference>
<dbReference type="GeneID" id="25397785"/>
<gene>
    <name evidence="1" type="ordered locus">Metfor_0664</name>
</gene>
<accession>L0HF74</accession>
<dbReference type="eggNOG" id="arCOG02069">
    <property type="taxonomic scope" value="Archaea"/>
</dbReference>
<dbReference type="SUPFAM" id="SSF75169">
    <property type="entry name" value="DsrEFH-like"/>
    <property type="match status" value="2"/>
</dbReference>
<evidence type="ECO:0000313" key="2">
    <source>
        <dbReference type="Proteomes" id="UP000010824"/>
    </source>
</evidence>
<dbReference type="Pfam" id="PF02635">
    <property type="entry name" value="DsrE"/>
    <property type="match status" value="2"/>
</dbReference>
<dbReference type="Gene3D" id="3.40.1260.10">
    <property type="entry name" value="DsrEFH-like"/>
    <property type="match status" value="2"/>
</dbReference>
<dbReference type="InterPro" id="IPR003787">
    <property type="entry name" value="Sulphur_relay_DsrE/F-like"/>
</dbReference>
<dbReference type="AlphaFoldDB" id="L0HF74"/>
<dbReference type="EMBL" id="CP003167">
    <property type="protein sequence ID" value="AGB01724.1"/>
    <property type="molecule type" value="Genomic_DNA"/>
</dbReference>
<proteinExistence type="predicted"/>
<dbReference type="HOGENOM" id="CLU_670152_0_0_2"/>
<reference evidence="2" key="1">
    <citation type="submission" date="2011-12" db="EMBL/GenBank/DDBJ databases">
        <title>Complete sequence of Methanoregula formicicum SMSP.</title>
        <authorList>
            <person name="Lucas S."/>
            <person name="Han J."/>
            <person name="Lapidus A."/>
            <person name="Cheng J.-F."/>
            <person name="Goodwin L."/>
            <person name="Pitluck S."/>
            <person name="Peters L."/>
            <person name="Ovchinnikova G."/>
            <person name="Teshima H."/>
            <person name="Detter J.C."/>
            <person name="Han C."/>
            <person name="Tapia R."/>
            <person name="Land M."/>
            <person name="Hauser L."/>
            <person name="Kyrpides N."/>
            <person name="Ivanova N."/>
            <person name="Pagani I."/>
            <person name="Imachi H."/>
            <person name="Tamaki H."/>
            <person name="Sekiguchi Y."/>
            <person name="Kamagata Y."/>
            <person name="Cadillo-Quiroz H."/>
            <person name="Zinder S."/>
            <person name="Liu W.-T."/>
            <person name="Woyke T."/>
        </authorList>
    </citation>
    <scope>NUCLEOTIDE SEQUENCE [LARGE SCALE GENOMIC DNA]</scope>
    <source>
        <strain evidence="2">DSM 22288 / NBRC 105244 / SMSP</strain>
    </source>
</reference>
<dbReference type="OrthoDB" id="216309at2157"/>
<protein>
    <submittedName>
        <fullName evidence="1">Uncharacterized protein involved in the oxidation of intracellular sulfur</fullName>
    </submittedName>
</protein>
<organism evidence="1 2">
    <name type="scientific">Methanoregula formicica (strain DSM 22288 / NBRC 105244 / SMSP)</name>
    <dbReference type="NCBI Taxonomy" id="593750"/>
    <lineage>
        <taxon>Archaea</taxon>
        <taxon>Methanobacteriati</taxon>
        <taxon>Methanobacteriota</taxon>
        <taxon>Stenosarchaea group</taxon>
        <taxon>Methanomicrobia</taxon>
        <taxon>Methanomicrobiales</taxon>
        <taxon>Methanoregulaceae</taxon>
        <taxon>Methanoregula</taxon>
    </lineage>
</organism>
<dbReference type="InterPro" id="IPR027396">
    <property type="entry name" value="DsrEFH-like"/>
</dbReference>
<sequence>MNPHFFLLGGPVTEERLSWIESCLKFFFVKLNPENLLHHTKTHEGVFTFFLTGDALYSLHEPGTARIWGVILALPSVKIVCDRQELILRGISIEGLKMKFPDQVIDHNRLGISGQPSFWNDVVRVARQHEQPVPSTIGYLQLESPYMNRSSLSTVKCLNAALEAHASVELYAYLDGIHCGHSNQNPTEFENIGTGLEEICDRAAKRNLACQMIVCSRCAAARGYSTWDDGQGQVVSACTIRPFRIRNLNEMVERFSRNHTILAENGASIQMKPSGQQTSFPLEEPGRAPPVTVLITSTPYGTERAFGGLSFAIACAAGGIPTQVIFIEDGVYALSGSHTLDPDSQFFNLQDVIDAVAGSRDLELFVFQPSLHQRGLSKNAKMNAVLDIGLQELGQLLFFPPRAIQAVQRRVIIF</sequence>
<dbReference type="STRING" id="593750.Metfor_0664"/>
<reference evidence="1 2" key="2">
    <citation type="journal article" date="2014" name="Genome Announc.">
        <title>Complete Genome Sequence of Methanoregula formicica SMSPT, a Mesophilic Hydrogenotrophic Methanogen Isolated from a Methanogenic Upflow Anaerobic Sludge Blanket Reactor.</title>
        <authorList>
            <person name="Yamamoto K."/>
            <person name="Tamaki H."/>
            <person name="Cadillo-Quiroz H."/>
            <person name="Imachi H."/>
            <person name="Kyrpides N."/>
            <person name="Woyke T."/>
            <person name="Goodwin L."/>
            <person name="Zinder S.H."/>
            <person name="Kamagata Y."/>
            <person name="Liu W.T."/>
        </authorList>
    </citation>
    <scope>NUCLEOTIDE SEQUENCE [LARGE SCALE GENOMIC DNA]</scope>
    <source>
        <strain evidence="2">DSM 22288 / NBRC 105244 / SMSP</strain>
    </source>
</reference>
<dbReference type="KEGG" id="mfo:Metfor_0664"/>
<dbReference type="Proteomes" id="UP000010824">
    <property type="component" value="Chromosome"/>
</dbReference>
<dbReference type="RefSeq" id="WP_015284688.1">
    <property type="nucleotide sequence ID" value="NC_019943.1"/>
</dbReference>
<name>L0HF74_METFS</name>
<dbReference type="InParanoid" id="L0HF74"/>
<evidence type="ECO:0000313" key="1">
    <source>
        <dbReference type="EMBL" id="AGB01724.1"/>
    </source>
</evidence>
<dbReference type="GO" id="GO:0005829">
    <property type="term" value="C:cytosol"/>
    <property type="evidence" value="ECO:0007669"/>
    <property type="project" value="TreeGrafter"/>
</dbReference>
<dbReference type="PANTHER" id="PTHR34874">
    <property type="entry name" value="PROTEIN YCHN"/>
    <property type="match status" value="1"/>
</dbReference>
<dbReference type="eggNOG" id="arCOG02068">
    <property type="taxonomic scope" value="Archaea"/>
</dbReference>
<keyword evidence="2" id="KW-1185">Reference proteome</keyword>